<accession>A0A2G5TDQ2</accession>
<keyword evidence="1" id="KW-0812">Transmembrane</keyword>
<feature type="transmembrane region" description="Helical" evidence="1">
    <location>
        <begin position="98"/>
        <end position="128"/>
    </location>
</feature>
<reference evidence="3" key="1">
    <citation type="submission" date="2017-10" db="EMBL/GenBank/DDBJ databases">
        <title>Rapid genome shrinkage in a self-fertile nematode reveals novel sperm competition proteins.</title>
        <authorList>
            <person name="Yin D."/>
            <person name="Schwarz E.M."/>
            <person name="Thomas C.G."/>
            <person name="Felde R.L."/>
            <person name="Korf I.F."/>
            <person name="Cutter A.D."/>
            <person name="Schartner C.M."/>
            <person name="Ralston E.J."/>
            <person name="Meyer B.J."/>
            <person name="Haag E.S."/>
        </authorList>
    </citation>
    <scope>NUCLEOTIDE SEQUENCE [LARGE SCALE GENOMIC DNA]</scope>
    <source>
        <strain evidence="3">JU1422</strain>
    </source>
</reference>
<name>A0A2G5TDQ2_9PELO</name>
<keyword evidence="1" id="KW-0472">Membrane</keyword>
<comment type="caution">
    <text evidence="2">The sequence shown here is derived from an EMBL/GenBank/DDBJ whole genome shotgun (WGS) entry which is preliminary data.</text>
</comment>
<proteinExistence type="predicted"/>
<keyword evidence="3" id="KW-1185">Reference proteome</keyword>
<gene>
    <name evidence="2" type="primary">Cnig_chr_V.g18213</name>
    <name evidence="2" type="ORF">B9Z55_018213</name>
</gene>
<feature type="transmembrane region" description="Helical" evidence="1">
    <location>
        <begin position="63"/>
        <end position="86"/>
    </location>
</feature>
<dbReference type="Proteomes" id="UP000230233">
    <property type="component" value="Chromosome V"/>
</dbReference>
<feature type="transmembrane region" description="Helical" evidence="1">
    <location>
        <begin position="172"/>
        <end position="199"/>
    </location>
</feature>
<dbReference type="AlphaFoldDB" id="A0A2G5TDQ2"/>
<evidence type="ECO:0000256" key="1">
    <source>
        <dbReference type="SAM" id="Phobius"/>
    </source>
</evidence>
<organism evidence="2 3">
    <name type="scientific">Caenorhabditis nigoni</name>
    <dbReference type="NCBI Taxonomy" id="1611254"/>
    <lineage>
        <taxon>Eukaryota</taxon>
        <taxon>Metazoa</taxon>
        <taxon>Ecdysozoa</taxon>
        <taxon>Nematoda</taxon>
        <taxon>Chromadorea</taxon>
        <taxon>Rhabditida</taxon>
        <taxon>Rhabditina</taxon>
        <taxon>Rhabditomorpha</taxon>
        <taxon>Rhabditoidea</taxon>
        <taxon>Rhabditidae</taxon>
        <taxon>Peloderinae</taxon>
        <taxon>Caenorhabditis</taxon>
    </lineage>
</organism>
<evidence type="ECO:0000313" key="3">
    <source>
        <dbReference type="Proteomes" id="UP000230233"/>
    </source>
</evidence>
<dbReference type="EMBL" id="PDUG01000005">
    <property type="protein sequence ID" value="PIC25186.1"/>
    <property type="molecule type" value="Genomic_DNA"/>
</dbReference>
<evidence type="ECO:0000313" key="2">
    <source>
        <dbReference type="EMBL" id="PIC25186.1"/>
    </source>
</evidence>
<feature type="transmembrane region" description="Helical" evidence="1">
    <location>
        <begin position="246"/>
        <end position="265"/>
    </location>
</feature>
<feature type="transmembrane region" description="Helical" evidence="1">
    <location>
        <begin position="149"/>
        <end position="166"/>
    </location>
</feature>
<protein>
    <submittedName>
        <fullName evidence="2">Uncharacterized protein</fullName>
    </submittedName>
</protein>
<sequence length="285" mass="32904">MFPLKSRNNSNECTRIFNSIFNEDVKKWMDTSGFSLIILFVYALLFGFGCSVTWELTSLITKFFIINDGLLMLWTFFFTGLMFLISSDYLTHFQSESIFLLIYTIAVYMLLIVITEIYLTLISLWAIIKPKTRDELKFVRNTVCSTMSWILLKYGGFFTWLFLNTVDMETVVWVALILQSFNLILPFTAVIRQLVILLLRRNENTDSGDYPGLLIPIQIYMMNSAKPLVLGFIYLLNCASGKSETYFFLLLTLLDPILISIIVQYSEIGLLDGSTEHEEDSSIFH</sequence>
<feature type="transmembrane region" description="Helical" evidence="1">
    <location>
        <begin position="34"/>
        <end position="56"/>
    </location>
</feature>
<keyword evidence="1" id="KW-1133">Transmembrane helix</keyword>